<dbReference type="Proteomes" id="UP000199518">
    <property type="component" value="Unassembled WGS sequence"/>
</dbReference>
<evidence type="ECO:0000313" key="2">
    <source>
        <dbReference type="EMBL" id="SFH86902.1"/>
    </source>
</evidence>
<evidence type="ECO:0008006" key="4">
    <source>
        <dbReference type="Google" id="ProtNLM"/>
    </source>
</evidence>
<evidence type="ECO:0000256" key="1">
    <source>
        <dbReference type="SAM" id="MobiDB-lite"/>
    </source>
</evidence>
<dbReference type="Pfam" id="PF07610">
    <property type="entry name" value="DUF1573"/>
    <property type="match status" value="1"/>
</dbReference>
<dbReference type="OrthoDB" id="215317at2"/>
<evidence type="ECO:0000313" key="3">
    <source>
        <dbReference type="Proteomes" id="UP000199518"/>
    </source>
</evidence>
<dbReference type="InterPro" id="IPR013783">
    <property type="entry name" value="Ig-like_fold"/>
</dbReference>
<dbReference type="EMBL" id="FOQD01000003">
    <property type="protein sequence ID" value="SFH86902.1"/>
    <property type="molecule type" value="Genomic_DNA"/>
</dbReference>
<keyword evidence="3" id="KW-1185">Reference proteome</keyword>
<proteinExistence type="predicted"/>
<protein>
    <recommendedName>
        <fullName evidence="4">DUF1573 domain-containing protein</fullName>
    </recommendedName>
</protein>
<dbReference type="InterPro" id="IPR011467">
    <property type="entry name" value="DUF1573"/>
</dbReference>
<dbReference type="AlphaFoldDB" id="A0A1I3DJG9"/>
<organism evidence="2 3">
    <name type="scientific">Planctomicrobium piriforme</name>
    <dbReference type="NCBI Taxonomy" id="1576369"/>
    <lineage>
        <taxon>Bacteria</taxon>
        <taxon>Pseudomonadati</taxon>
        <taxon>Planctomycetota</taxon>
        <taxon>Planctomycetia</taxon>
        <taxon>Planctomycetales</taxon>
        <taxon>Planctomycetaceae</taxon>
        <taxon>Planctomicrobium</taxon>
    </lineage>
</organism>
<dbReference type="STRING" id="1576369.SAMN05421753_103276"/>
<dbReference type="PANTHER" id="PTHR37833">
    <property type="entry name" value="LIPOPROTEIN-RELATED"/>
    <property type="match status" value="1"/>
</dbReference>
<feature type="region of interest" description="Disordered" evidence="1">
    <location>
        <begin position="30"/>
        <end position="66"/>
    </location>
</feature>
<gene>
    <name evidence="2" type="ORF">SAMN05421753_103276</name>
</gene>
<dbReference type="Gene3D" id="2.60.40.10">
    <property type="entry name" value="Immunoglobulins"/>
    <property type="match status" value="1"/>
</dbReference>
<accession>A0A1I3DJG9</accession>
<sequence>MLAVIATLIACLAVFAWGVGQMPDVAKWTAQKPAATGDKPAEPATPVPPEHEHFPTNPFTPDKAATNQPKVQLPEAQYEFGRMALGKTGEHDFVVKNIGTAPLKLAKGPVQCKCTVSGLKEQEVPPGGEAMIHLAWTPKDIGPFAQVATIWTNDPEQDHFTVGASGTMYPEIQVKPDNGWALGPISNSNDVPLVGSLESPVIEKFSITKIEPSSDRVELEAVPYTAEELKEKDLLSGYHFLGRLKGIQNPSSIQESITVHTDLADHPKYEFPITGSRTGAVTIIGPTWFAGGPLIDLGTVSAEKGKEFKLTLMVNPGEEELKFTDVKINPGFVQMKLKPEQTGKELSRERYSLIITVPPGSPKGNWIASKPGQFLIKTNHAQIPELDIKLHLNVE</sequence>
<name>A0A1I3DJG9_9PLAN</name>
<dbReference type="RefSeq" id="WP_139228276.1">
    <property type="nucleotide sequence ID" value="NZ_FOQD01000003.1"/>
</dbReference>
<reference evidence="3" key="1">
    <citation type="submission" date="2016-10" db="EMBL/GenBank/DDBJ databases">
        <authorList>
            <person name="Varghese N."/>
            <person name="Submissions S."/>
        </authorList>
    </citation>
    <scope>NUCLEOTIDE SEQUENCE [LARGE SCALE GENOMIC DNA]</scope>
    <source>
        <strain evidence="3">DSM 26348</strain>
    </source>
</reference>
<dbReference type="PANTHER" id="PTHR37833:SF1">
    <property type="entry name" value="SIGNAL PEPTIDE PROTEIN"/>
    <property type="match status" value="1"/>
</dbReference>